<evidence type="ECO:0000256" key="1">
    <source>
        <dbReference type="ARBA" id="ARBA00005898"/>
    </source>
</evidence>
<dbReference type="STRING" id="1338011.BD94_0081"/>
<protein>
    <recommendedName>
        <fullName evidence="7">UDP-N-acetylmuramoyl-L-alanyl-D-glutamate--2,6-diaminopimelate ligase</fullName>
        <ecNumber evidence="7">6.3.2.13</ecNumber>
    </recommendedName>
    <alternativeName>
        <fullName evidence="7">Meso-A2pm-adding enzyme</fullName>
    </alternativeName>
    <alternativeName>
        <fullName evidence="7">Meso-diaminopimelate-adding enzyme</fullName>
    </alternativeName>
    <alternativeName>
        <fullName evidence="7">UDP-MurNAc-L-Ala-D-Glu:meso-diaminopimelate ligase</fullName>
    </alternativeName>
    <alternativeName>
        <fullName evidence="7">UDP-MurNAc-tripeptide synthetase</fullName>
    </alternativeName>
    <alternativeName>
        <fullName evidence="7">UDP-N-acetylmuramyl-tripeptide synthetase</fullName>
    </alternativeName>
</protein>
<comment type="catalytic activity">
    <reaction evidence="7">
        <text>UDP-N-acetyl-alpha-D-muramoyl-L-alanyl-D-glutamate + meso-2,6-diaminopimelate + ATP = UDP-N-acetyl-alpha-D-muramoyl-L-alanyl-gamma-D-glutamyl-meso-2,6-diaminopimelate + ADP + phosphate + H(+)</text>
        <dbReference type="Rhea" id="RHEA:23676"/>
        <dbReference type="ChEBI" id="CHEBI:15378"/>
        <dbReference type="ChEBI" id="CHEBI:30616"/>
        <dbReference type="ChEBI" id="CHEBI:43474"/>
        <dbReference type="ChEBI" id="CHEBI:57791"/>
        <dbReference type="ChEBI" id="CHEBI:83900"/>
        <dbReference type="ChEBI" id="CHEBI:83905"/>
        <dbReference type="ChEBI" id="CHEBI:456216"/>
        <dbReference type="EC" id="6.3.2.13"/>
    </reaction>
</comment>
<organism evidence="12 13">
    <name type="scientific">Elizabethkingia anophelis NUHP1</name>
    <dbReference type="NCBI Taxonomy" id="1338011"/>
    <lineage>
        <taxon>Bacteria</taxon>
        <taxon>Pseudomonadati</taxon>
        <taxon>Bacteroidota</taxon>
        <taxon>Flavobacteriia</taxon>
        <taxon>Flavobacteriales</taxon>
        <taxon>Weeksellaceae</taxon>
        <taxon>Elizabethkingia</taxon>
    </lineage>
</organism>
<dbReference type="GO" id="GO:0008360">
    <property type="term" value="P:regulation of cell shape"/>
    <property type="evidence" value="ECO:0007669"/>
    <property type="project" value="UniProtKB-KW"/>
</dbReference>
<reference evidence="12" key="1">
    <citation type="journal article" date="2013" name="Lancet">
        <title>First case of E anophelis outbreak in an intensive-care unit.</title>
        <authorList>
            <person name="Teo J."/>
            <person name="Tan S.Y."/>
            <person name="Tay M."/>
            <person name="Ding Y."/>
            <person name="Kjelleberg S."/>
            <person name="Givskov M."/>
            <person name="Lin R.T."/>
            <person name="Yang L."/>
        </authorList>
    </citation>
    <scope>NUCLEOTIDE SEQUENCE [LARGE SCALE GENOMIC DNA]</scope>
    <source>
        <strain evidence="12">NUHP1</strain>
    </source>
</reference>
<dbReference type="SUPFAM" id="SSF53244">
    <property type="entry name" value="MurD-like peptide ligases, peptide-binding domain"/>
    <property type="match status" value="1"/>
</dbReference>
<feature type="binding site" evidence="7">
    <location>
        <begin position="111"/>
        <end position="117"/>
    </location>
    <ligand>
        <name>ATP</name>
        <dbReference type="ChEBI" id="CHEBI:30616"/>
    </ligand>
</feature>
<dbReference type="GO" id="GO:0000287">
    <property type="term" value="F:magnesium ion binding"/>
    <property type="evidence" value="ECO:0007669"/>
    <property type="project" value="UniProtKB-UniRule"/>
</dbReference>
<comment type="function">
    <text evidence="7">Catalyzes the addition of meso-diaminopimelic acid to the nucleotide precursor UDP-N-acetylmuramoyl-L-alanyl-D-glutamate (UMAG) in the biosynthesis of bacterial cell-wall peptidoglycan.</text>
</comment>
<dbReference type="UniPathway" id="UPA00219"/>
<name>A0A077E8H4_9FLAO</name>
<dbReference type="GO" id="GO:0009252">
    <property type="term" value="P:peptidoglycan biosynthetic process"/>
    <property type="evidence" value="ECO:0007669"/>
    <property type="project" value="UniProtKB-UniRule"/>
</dbReference>
<feature type="modified residue" description="N6-carboxylysine" evidence="7">
    <location>
        <position position="220"/>
    </location>
</feature>
<dbReference type="eggNOG" id="COG0769">
    <property type="taxonomic scope" value="Bacteria"/>
</dbReference>
<comment type="PTM">
    <text evidence="7">Carboxylation is probably crucial for Mg(2+) binding and, consequently, for the gamma-phosphate positioning of ATP.</text>
</comment>
<keyword evidence="7 12" id="KW-0436">Ligase</keyword>
<evidence type="ECO:0000256" key="3">
    <source>
        <dbReference type="ARBA" id="ARBA00022960"/>
    </source>
</evidence>
<evidence type="ECO:0000256" key="5">
    <source>
        <dbReference type="ARBA" id="ARBA00023306"/>
    </source>
</evidence>
<dbReference type="SUPFAM" id="SSF63418">
    <property type="entry name" value="MurE/MurF N-terminal domain"/>
    <property type="match status" value="1"/>
</dbReference>
<feature type="binding site" evidence="7">
    <location>
        <position position="378"/>
    </location>
    <ligand>
        <name>meso-2,6-diaminopimelate</name>
        <dbReference type="ChEBI" id="CHEBI:57791"/>
    </ligand>
</feature>
<dbReference type="Gene3D" id="3.40.1190.10">
    <property type="entry name" value="Mur-like, catalytic domain"/>
    <property type="match status" value="1"/>
</dbReference>
<evidence type="ECO:0000313" key="13">
    <source>
        <dbReference type="Proteomes" id="UP000028933"/>
    </source>
</evidence>
<dbReference type="PANTHER" id="PTHR23135:SF4">
    <property type="entry name" value="UDP-N-ACETYLMURAMOYL-L-ALANYL-D-GLUTAMATE--2,6-DIAMINOPIMELATE LIGASE MURE HOMOLOG, CHLOROPLASTIC"/>
    <property type="match status" value="1"/>
</dbReference>
<evidence type="ECO:0000256" key="2">
    <source>
        <dbReference type="ARBA" id="ARBA00022618"/>
    </source>
</evidence>
<dbReference type="Gene3D" id="3.40.1390.10">
    <property type="entry name" value="MurE/MurF, N-terminal domain"/>
    <property type="match status" value="1"/>
</dbReference>
<evidence type="ECO:0000256" key="7">
    <source>
        <dbReference type="HAMAP-Rule" id="MF_00208"/>
    </source>
</evidence>
<dbReference type="GO" id="GO:0051301">
    <property type="term" value="P:cell division"/>
    <property type="evidence" value="ECO:0007669"/>
    <property type="project" value="UniProtKB-KW"/>
</dbReference>
<feature type="binding site" evidence="7">
    <location>
        <position position="455"/>
    </location>
    <ligand>
        <name>meso-2,6-diaminopimelate</name>
        <dbReference type="ChEBI" id="CHEBI:57791"/>
    </ligand>
</feature>
<dbReference type="Pfam" id="PF02875">
    <property type="entry name" value="Mur_ligase_C"/>
    <property type="match status" value="1"/>
</dbReference>
<keyword evidence="5 7" id="KW-0131">Cell cycle</keyword>
<dbReference type="HOGENOM" id="CLU_022291_4_1_10"/>
<comment type="cofactor">
    <cofactor evidence="7">
        <name>Mg(2+)</name>
        <dbReference type="ChEBI" id="CHEBI:18420"/>
    </cofactor>
</comment>
<evidence type="ECO:0000313" key="12">
    <source>
        <dbReference type="EMBL" id="AIL43856.1"/>
    </source>
</evidence>
<dbReference type="KEGG" id="eao:BD94_0081"/>
<dbReference type="InterPro" id="IPR036615">
    <property type="entry name" value="Mur_ligase_C_dom_sf"/>
</dbReference>
<dbReference type="AlphaFoldDB" id="A0A077E8H4"/>
<comment type="caution">
    <text evidence="7">Lacks conserved residue(s) required for the propagation of feature annotation.</text>
</comment>
<reference evidence="12" key="2">
    <citation type="journal article" date="2015" name="Genome Biol. Evol.">
        <title>Complete Genome Sequence and Transcriptomic Analysis of the Novel Pathogen Elizabethkingia anophelis in Response to Oxidative Stress.</title>
        <authorList>
            <person name="Li Y."/>
            <person name="Liu Y."/>
            <person name="Chew S.C."/>
            <person name="Tay M."/>
            <person name="Salido M.M."/>
            <person name="Teo J."/>
            <person name="Lauro F.M."/>
            <person name="Givskov M."/>
            <person name="Yang L."/>
        </authorList>
    </citation>
    <scope>NUCLEOTIDE SEQUENCE</scope>
    <source>
        <strain evidence="12">NUHP1</strain>
    </source>
</reference>
<evidence type="ECO:0000259" key="10">
    <source>
        <dbReference type="Pfam" id="PF02875"/>
    </source>
</evidence>
<feature type="domain" description="Mur ligase C-terminal" evidence="10">
    <location>
        <begin position="327"/>
        <end position="457"/>
    </location>
</feature>
<dbReference type="InterPro" id="IPR005761">
    <property type="entry name" value="UDP-N-AcMur-Glu-dNH2Pim_ligase"/>
</dbReference>
<dbReference type="RefSeq" id="WP_024563804.1">
    <property type="nucleotide sequence ID" value="NZ_CP007547.1"/>
</dbReference>
<feature type="binding site" evidence="7">
    <location>
        <position position="186"/>
    </location>
    <ligand>
        <name>UDP-N-acetyl-alpha-D-muramoyl-L-alanyl-D-glutamate</name>
        <dbReference type="ChEBI" id="CHEBI:83900"/>
    </ligand>
</feature>
<accession>A0A077E8H4</accession>
<dbReference type="Pfam" id="PF01225">
    <property type="entry name" value="Mur_ligase"/>
    <property type="match status" value="1"/>
</dbReference>
<dbReference type="GO" id="GO:0005524">
    <property type="term" value="F:ATP binding"/>
    <property type="evidence" value="ECO:0007669"/>
    <property type="project" value="UniProtKB-UniRule"/>
</dbReference>
<dbReference type="PANTHER" id="PTHR23135">
    <property type="entry name" value="MUR LIGASE FAMILY MEMBER"/>
    <property type="match status" value="1"/>
</dbReference>
<keyword evidence="7" id="KW-0547">Nucleotide-binding</keyword>
<dbReference type="NCBIfam" id="NF001126">
    <property type="entry name" value="PRK00139.1-4"/>
    <property type="match status" value="1"/>
</dbReference>
<keyword evidence="2 7" id="KW-0132">Cell division</keyword>
<dbReference type="Gene3D" id="3.90.190.20">
    <property type="entry name" value="Mur ligase, C-terminal domain"/>
    <property type="match status" value="1"/>
</dbReference>
<dbReference type="EMBL" id="CP007547">
    <property type="protein sequence ID" value="AIL43856.1"/>
    <property type="molecule type" value="Genomic_DNA"/>
</dbReference>
<dbReference type="Proteomes" id="UP000028933">
    <property type="component" value="Chromosome"/>
</dbReference>
<dbReference type="InterPro" id="IPR000713">
    <property type="entry name" value="Mur_ligase_N"/>
</dbReference>
<evidence type="ECO:0000256" key="6">
    <source>
        <dbReference type="ARBA" id="ARBA00023316"/>
    </source>
</evidence>
<gene>
    <name evidence="7" type="primary">murE</name>
    <name evidence="12" type="ORF">BD94_0081</name>
</gene>
<dbReference type="InterPro" id="IPR013221">
    <property type="entry name" value="Mur_ligase_cen"/>
</dbReference>
<dbReference type="NCBIfam" id="TIGR01085">
    <property type="entry name" value="murE"/>
    <property type="match status" value="1"/>
</dbReference>
<feature type="binding site" evidence="7">
    <location>
        <begin position="153"/>
        <end position="154"/>
    </location>
    <ligand>
        <name>UDP-N-acetyl-alpha-D-muramoyl-L-alanyl-D-glutamate</name>
        <dbReference type="ChEBI" id="CHEBI:83900"/>
    </ligand>
</feature>
<comment type="similarity">
    <text evidence="1 7">Belongs to the MurCDEF family. MurE subfamily.</text>
</comment>
<feature type="binding site" evidence="7">
    <location>
        <position position="459"/>
    </location>
    <ligand>
        <name>meso-2,6-diaminopimelate</name>
        <dbReference type="ChEBI" id="CHEBI:57791"/>
    </ligand>
</feature>
<dbReference type="SUPFAM" id="SSF53623">
    <property type="entry name" value="MurD-like peptide ligases, catalytic domain"/>
    <property type="match status" value="1"/>
</dbReference>
<dbReference type="InterPro" id="IPR035911">
    <property type="entry name" value="MurE/MurF_N"/>
</dbReference>
<dbReference type="HAMAP" id="MF_00208">
    <property type="entry name" value="MurE"/>
    <property type="match status" value="1"/>
</dbReference>
<feature type="domain" description="Mur ligase central" evidence="11">
    <location>
        <begin position="109"/>
        <end position="304"/>
    </location>
</feature>
<evidence type="ECO:0000256" key="8">
    <source>
        <dbReference type="RuleBase" id="RU004135"/>
    </source>
</evidence>
<keyword evidence="3 7" id="KW-0133">Cell shape</keyword>
<feature type="short sequence motif" description="Meso-diaminopimelate recognition motif" evidence="7">
    <location>
        <begin position="402"/>
        <end position="405"/>
    </location>
</feature>
<sequence>MLLEKVLHRISVLNSQGELSLEVSKIVFDSRKAIDSAMYVAMKGVVADGHQFINAAIEKGANVIVCEEIPSDKKENVTYIQVKDTAVALGHLASNFYGNPSEKLNLIGVTGTNGKTSVTTLLFDVFTQLGHKCALISTVENRIGEKIIPSTHTTPDVITLNELLSEAVYEDCEYAFMEVSSHGIHQHRTEGLHFKIAGFTNISHDHLDYHKTFLEYLNVKKSYFDNLPDTAVAITNIDDKNGMVMLQNTKAKKKTYALKTIADYHGKILESDFNGMLLNFNGKEFWTSLTGRFNVYNLLLVFGIAVELGIEEGEILRAVSLLKRVKGRFETLKSRTGIFFIVDYAHTPDALENVLNTINDIRTKNERLICVFGCGGDRDHSKRPEMGDIASKNATLAIITSDNPRTEDPLAIIKEIEAGVQPQNYSKYLSVPDRKEAIKMSIKFAEGGDIVLVAGKGHEDYQEINGVKHHFDDKETIQELLTIMGK</sequence>
<feature type="domain" description="Mur ligase N-terminal catalytic" evidence="9">
    <location>
        <begin position="24"/>
        <end position="97"/>
    </location>
</feature>
<keyword evidence="6 7" id="KW-0961">Cell wall biogenesis/degradation</keyword>
<dbReference type="EC" id="6.3.2.13" evidence="7"/>
<feature type="binding site" evidence="7">
    <location>
        <position position="30"/>
    </location>
    <ligand>
        <name>UDP-N-acetyl-alpha-D-muramoyl-L-alanyl-D-glutamate</name>
        <dbReference type="ChEBI" id="CHEBI:83900"/>
    </ligand>
</feature>
<keyword evidence="7" id="KW-0067">ATP-binding</keyword>
<comment type="subcellular location">
    <subcellularLocation>
        <location evidence="7 8">Cytoplasm</location>
    </subcellularLocation>
</comment>
<comment type="pathway">
    <text evidence="7 8">Cell wall biogenesis; peptidoglycan biosynthesis.</text>
</comment>
<feature type="binding site" evidence="7">
    <location>
        <begin position="402"/>
        <end position="405"/>
    </location>
    <ligand>
        <name>meso-2,6-diaminopimelate</name>
        <dbReference type="ChEBI" id="CHEBI:57791"/>
    </ligand>
</feature>
<dbReference type="GO" id="GO:0071555">
    <property type="term" value="P:cell wall organization"/>
    <property type="evidence" value="ECO:0007669"/>
    <property type="project" value="UniProtKB-KW"/>
</dbReference>
<evidence type="ECO:0000259" key="11">
    <source>
        <dbReference type="Pfam" id="PF08245"/>
    </source>
</evidence>
<keyword evidence="7" id="KW-0963">Cytoplasm</keyword>
<keyword evidence="7" id="KW-0460">Magnesium</keyword>
<dbReference type="InterPro" id="IPR004101">
    <property type="entry name" value="Mur_ligase_C"/>
</dbReference>
<dbReference type="GO" id="GO:0008765">
    <property type="term" value="F:UDP-N-acetylmuramoylalanyl-D-glutamate-2,6-diaminopimelate ligase activity"/>
    <property type="evidence" value="ECO:0007669"/>
    <property type="project" value="UniProtKB-UniRule"/>
</dbReference>
<evidence type="ECO:0000259" key="9">
    <source>
        <dbReference type="Pfam" id="PF01225"/>
    </source>
</evidence>
<evidence type="ECO:0000256" key="4">
    <source>
        <dbReference type="ARBA" id="ARBA00022984"/>
    </source>
</evidence>
<keyword evidence="4 7" id="KW-0573">Peptidoglycan synthesis</keyword>
<feature type="binding site" evidence="7">
    <location>
        <position position="180"/>
    </location>
    <ligand>
        <name>UDP-N-acetyl-alpha-D-muramoyl-L-alanyl-D-glutamate</name>
        <dbReference type="ChEBI" id="CHEBI:83900"/>
    </ligand>
</feature>
<dbReference type="GO" id="GO:0005737">
    <property type="term" value="C:cytoplasm"/>
    <property type="evidence" value="ECO:0007669"/>
    <property type="project" value="UniProtKB-SubCell"/>
</dbReference>
<feature type="binding site" evidence="7">
    <location>
        <position position="188"/>
    </location>
    <ligand>
        <name>UDP-N-acetyl-alpha-D-muramoyl-L-alanyl-D-glutamate</name>
        <dbReference type="ChEBI" id="CHEBI:83900"/>
    </ligand>
</feature>
<dbReference type="InterPro" id="IPR036565">
    <property type="entry name" value="Mur-like_cat_sf"/>
</dbReference>
<dbReference type="Pfam" id="PF08245">
    <property type="entry name" value="Mur_ligase_M"/>
    <property type="match status" value="1"/>
</dbReference>
<proteinExistence type="inferred from homology"/>